<dbReference type="NCBIfam" id="TIGR01079">
    <property type="entry name" value="rplX_bact"/>
    <property type="match status" value="1"/>
</dbReference>
<dbReference type="Pfam" id="PF17136">
    <property type="entry name" value="ribosomal_L24"/>
    <property type="match status" value="1"/>
</dbReference>
<feature type="region of interest" description="Disordered" evidence="10">
    <location>
        <begin position="221"/>
        <end position="245"/>
    </location>
</feature>
<evidence type="ECO:0000256" key="9">
    <source>
        <dbReference type="RuleBase" id="RU003477"/>
    </source>
</evidence>
<dbReference type="Gene3D" id="2.30.30.30">
    <property type="match status" value="1"/>
</dbReference>
<dbReference type="GO" id="GO:0006412">
    <property type="term" value="P:translation"/>
    <property type="evidence" value="ECO:0007669"/>
    <property type="project" value="InterPro"/>
</dbReference>
<comment type="similarity">
    <text evidence="2 9">Belongs to the universal ribosomal protein uL24 family.</text>
</comment>
<dbReference type="AlphaFoldDB" id="A0A401SXJ0"/>
<dbReference type="GO" id="GO:0005840">
    <property type="term" value="C:ribosome"/>
    <property type="evidence" value="ECO:0007669"/>
    <property type="project" value="UniProtKB-KW"/>
</dbReference>
<evidence type="ECO:0000313" key="13">
    <source>
        <dbReference type="Proteomes" id="UP000287033"/>
    </source>
</evidence>
<dbReference type="PANTHER" id="PTHR12903">
    <property type="entry name" value="MITOCHONDRIAL RIBOSOMAL PROTEIN L24"/>
    <property type="match status" value="1"/>
</dbReference>
<accession>A0A401SXJ0</accession>
<name>A0A401SXJ0_CHIPU</name>
<evidence type="ECO:0000256" key="7">
    <source>
        <dbReference type="ARBA" id="ARBA00035283"/>
    </source>
</evidence>
<dbReference type="GO" id="GO:0003735">
    <property type="term" value="F:structural constituent of ribosome"/>
    <property type="evidence" value="ECO:0007669"/>
    <property type="project" value="InterPro"/>
</dbReference>
<sequence>MPPPTQVRPHAQSPRLAPGRIHSAATTRGGKKRDTVISLILPHPSHPRSRRTMRLGSVLAAAARLPRGYRYGMSRPWTVTAQKMNPPGRQRRKVFVEPLAQDEWKIFRGDTVEILKGKDAGKQGKVNQVIRARNWVVLEGLNTHYRYVGKSGDHWGTYIASEAPLLLHDVALVDPSDRKPTTVDWRYTEEGEKVRVSTRSGRIIPKPVFQRRDGIVPEQWKGKSFSTPPQPMSPSCSTQPHTLPNPHRSLILHITRFKPSPPCLQSD</sequence>
<proteinExistence type="inferred from homology"/>
<dbReference type="SUPFAM" id="SSF50104">
    <property type="entry name" value="Translation proteins SH3-like domain"/>
    <property type="match status" value="1"/>
</dbReference>
<keyword evidence="6 9" id="KW-0687">Ribonucleoprotein</keyword>
<dbReference type="InterPro" id="IPR014722">
    <property type="entry name" value="Rib_uL2_dom2"/>
</dbReference>
<organism evidence="12 13">
    <name type="scientific">Chiloscyllium punctatum</name>
    <name type="common">Brownbanded bambooshark</name>
    <name type="synonym">Hemiscyllium punctatum</name>
    <dbReference type="NCBI Taxonomy" id="137246"/>
    <lineage>
        <taxon>Eukaryota</taxon>
        <taxon>Metazoa</taxon>
        <taxon>Chordata</taxon>
        <taxon>Craniata</taxon>
        <taxon>Vertebrata</taxon>
        <taxon>Chondrichthyes</taxon>
        <taxon>Elasmobranchii</taxon>
        <taxon>Galeomorphii</taxon>
        <taxon>Galeoidea</taxon>
        <taxon>Orectolobiformes</taxon>
        <taxon>Hemiscylliidae</taxon>
        <taxon>Chiloscyllium</taxon>
    </lineage>
</organism>
<keyword evidence="13" id="KW-1185">Reference proteome</keyword>
<comment type="caution">
    <text evidence="12">The sequence shown here is derived from an EMBL/GenBank/DDBJ whole genome shotgun (WGS) entry which is preliminary data.</text>
</comment>
<evidence type="ECO:0000256" key="5">
    <source>
        <dbReference type="ARBA" id="ARBA00023128"/>
    </source>
</evidence>
<dbReference type="Pfam" id="PF00467">
    <property type="entry name" value="KOW"/>
    <property type="match status" value="1"/>
</dbReference>
<dbReference type="FunFam" id="2.30.30.30:FF:000032">
    <property type="entry name" value="39S ribosomal protein L24, mitochondrial"/>
    <property type="match status" value="1"/>
</dbReference>
<dbReference type="GO" id="GO:0003723">
    <property type="term" value="F:RNA binding"/>
    <property type="evidence" value="ECO:0007669"/>
    <property type="project" value="InterPro"/>
</dbReference>
<feature type="domain" description="KOW" evidence="11">
    <location>
        <begin position="105"/>
        <end position="132"/>
    </location>
</feature>
<dbReference type="HAMAP" id="MF_01326_B">
    <property type="entry name" value="Ribosomal_uL24_B"/>
    <property type="match status" value="1"/>
</dbReference>
<dbReference type="OMA" id="CAGQDIP"/>
<dbReference type="InterPro" id="IPR057264">
    <property type="entry name" value="Ribosomal_uL24_C"/>
</dbReference>
<dbReference type="OrthoDB" id="359154at2759"/>
<evidence type="ECO:0000256" key="6">
    <source>
        <dbReference type="ARBA" id="ARBA00023274"/>
    </source>
</evidence>
<evidence type="ECO:0000256" key="3">
    <source>
        <dbReference type="ARBA" id="ARBA00022946"/>
    </source>
</evidence>
<keyword evidence="4 9" id="KW-0689">Ribosomal protein</keyword>
<comment type="subcellular location">
    <subcellularLocation>
        <location evidence="1">Mitochondrion</location>
    </subcellularLocation>
</comment>
<evidence type="ECO:0000256" key="4">
    <source>
        <dbReference type="ARBA" id="ARBA00022980"/>
    </source>
</evidence>
<dbReference type="GO" id="GO:1990904">
    <property type="term" value="C:ribonucleoprotein complex"/>
    <property type="evidence" value="ECO:0007669"/>
    <property type="project" value="UniProtKB-KW"/>
</dbReference>
<reference evidence="12 13" key="1">
    <citation type="journal article" date="2018" name="Nat. Ecol. Evol.">
        <title>Shark genomes provide insights into elasmobranch evolution and the origin of vertebrates.</title>
        <authorList>
            <person name="Hara Y"/>
            <person name="Yamaguchi K"/>
            <person name="Onimaru K"/>
            <person name="Kadota M"/>
            <person name="Koyanagi M"/>
            <person name="Keeley SD"/>
            <person name="Tatsumi K"/>
            <person name="Tanaka K"/>
            <person name="Motone F"/>
            <person name="Kageyama Y"/>
            <person name="Nozu R"/>
            <person name="Adachi N"/>
            <person name="Nishimura O"/>
            <person name="Nakagawa R"/>
            <person name="Tanegashima C"/>
            <person name="Kiyatake I"/>
            <person name="Matsumoto R"/>
            <person name="Murakumo K"/>
            <person name="Nishida K"/>
            <person name="Terakita A"/>
            <person name="Kuratani S"/>
            <person name="Sato K"/>
            <person name="Hyodo S Kuraku.S."/>
        </authorList>
    </citation>
    <scope>NUCLEOTIDE SEQUENCE [LARGE SCALE GENOMIC DNA]</scope>
</reference>
<evidence type="ECO:0000313" key="12">
    <source>
        <dbReference type="EMBL" id="GCC35101.1"/>
    </source>
</evidence>
<evidence type="ECO:0000256" key="1">
    <source>
        <dbReference type="ARBA" id="ARBA00004173"/>
    </source>
</evidence>
<feature type="compositionally biased region" description="Polar residues" evidence="10">
    <location>
        <begin position="233"/>
        <end position="242"/>
    </location>
</feature>
<dbReference type="SMART" id="SM00739">
    <property type="entry name" value="KOW"/>
    <property type="match status" value="1"/>
</dbReference>
<evidence type="ECO:0000259" key="11">
    <source>
        <dbReference type="SMART" id="SM00739"/>
    </source>
</evidence>
<dbReference type="STRING" id="137246.A0A401SXJ0"/>
<protein>
    <recommendedName>
        <fullName evidence="7">Large ribosomal subunit protein uL24m</fullName>
    </recommendedName>
    <alternativeName>
        <fullName evidence="8">39S ribosomal protein L24, mitochondrial</fullName>
    </alternativeName>
</protein>
<dbReference type="GO" id="GO:0005739">
    <property type="term" value="C:mitochondrion"/>
    <property type="evidence" value="ECO:0007669"/>
    <property type="project" value="UniProtKB-SubCell"/>
</dbReference>
<dbReference type="EMBL" id="BEZZ01000664">
    <property type="protein sequence ID" value="GCC35101.1"/>
    <property type="molecule type" value="Genomic_DNA"/>
</dbReference>
<dbReference type="PROSITE" id="PS01108">
    <property type="entry name" value="RIBOSOMAL_L24"/>
    <property type="match status" value="1"/>
</dbReference>
<keyword evidence="3" id="KW-0809">Transit peptide</keyword>
<dbReference type="InterPro" id="IPR005824">
    <property type="entry name" value="KOW"/>
</dbReference>
<dbReference type="CDD" id="cd06089">
    <property type="entry name" value="KOW_RPL26"/>
    <property type="match status" value="1"/>
</dbReference>
<evidence type="ECO:0000256" key="8">
    <source>
        <dbReference type="ARBA" id="ARBA00035357"/>
    </source>
</evidence>
<dbReference type="InterPro" id="IPR008991">
    <property type="entry name" value="Translation_prot_SH3-like_sf"/>
</dbReference>
<dbReference type="Proteomes" id="UP000287033">
    <property type="component" value="Unassembled WGS sequence"/>
</dbReference>
<dbReference type="InterPro" id="IPR005825">
    <property type="entry name" value="Ribosomal_uL24_CS"/>
</dbReference>
<gene>
    <name evidence="12" type="ORF">chiPu_0013582</name>
</gene>
<keyword evidence="5" id="KW-0496">Mitochondrion</keyword>
<evidence type="ECO:0000256" key="10">
    <source>
        <dbReference type="SAM" id="MobiDB-lite"/>
    </source>
</evidence>
<dbReference type="InterPro" id="IPR041988">
    <property type="entry name" value="Ribosomal_uL24_KOW"/>
</dbReference>
<dbReference type="InterPro" id="IPR003256">
    <property type="entry name" value="Ribosomal_uL24"/>
</dbReference>
<evidence type="ECO:0000256" key="2">
    <source>
        <dbReference type="ARBA" id="ARBA00010618"/>
    </source>
</evidence>
<feature type="region of interest" description="Disordered" evidence="10">
    <location>
        <begin position="1"/>
        <end position="33"/>
    </location>
</feature>